<dbReference type="EMBL" id="JACHHI010000005">
    <property type="protein sequence ID" value="MBB6478087.1"/>
    <property type="molecule type" value="Genomic_DNA"/>
</dbReference>
<accession>A0A841R4J4</accession>
<proteinExistence type="predicted"/>
<organism evidence="1 2">
    <name type="scientific">Negativicoccus succinicivorans</name>
    <dbReference type="NCBI Taxonomy" id="620903"/>
    <lineage>
        <taxon>Bacteria</taxon>
        <taxon>Bacillati</taxon>
        <taxon>Bacillota</taxon>
        <taxon>Negativicutes</taxon>
        <taxon>Veillonellales</taxon>
        <taxon>Veillonellaceae</taxon>
        <taxon>Negativicoccus</taxon>
    </lineage>
</organism>
<reference evidence="1 2" key="1">
    <citation type="submission" date="2020-08" db="EMBL/GenBank/DDBJ databases">
        <title>Genomic Encyclopedia of Type Strains, Phase IV (KMG-IV): sequencing the most valuable type-strain genomes for metagenomic binning, comparative biology and taxonomic classification.</title>
        <authorList>
            <person name="Goeker M."/>
        </authorList>
    </citation>
    <scope>NUCLEOTIDE SEQUENCE [LARGE SCALE GENOMIC DNA]</scope>
    <source>
        <strain evidence="1 2">DSM 21255</strain>
    </source>
</reference>
<dbReference type="OrthoDB" id="1633695at2"/>
<evidence type="ECO:0000313" key="2">
    <source>
        <dbReference type="Proteomes" id="UP000591941"/>
    </source>
</evidence>
<name>A0A841R4J4_9FIRM</name>
<evidence type="ECO:0000313" key="1">
    <source>
        <dbReference type="EMBL" id="MBB6478087.1"/>
    </source>
</evidence>
<gene>
    <name evidence="1" type="ORF">HNR45_001148</name>
</gene>
<comment type="caution">
    <text evidence="1">The sequence shown here is derived from an EMBL/GenBank/DDBJ whole genome shotgun (WGS) entry which is preliminary data.</text>
</comment>
<keyword evidence="2" id="KW-1185">Reference proteome</keyword>
<dbReference type="AlphaFoldDB" id="A0A841R4J4"/>
<protein>
    <submittedName>
        <fullName evidence="1">Uncharacterized protein</fullName>
    </submittedName>
</protein>
<dbReference type="RefSeq" id="WP_034437889.1">
    <property type="nucleotide sequence ID" value="NZ_CABWNB010000004.1"/>
</dbReference>
<sequence>MDSKTYENVLTEMENAVDLPAAIGSWKRRELSTEERERHVLFCYEEAAFGWRILGLYADETADFMVKYDLGLIVLTDIRFTYDNVANFWKILQADFVRVITDRFVRRDETASILVKNAGILDWESEHGIPEACRHYRRVIVPSAPILGLNGSYIILAYADATNTKGILFFYNVFRDDFFAETRNQGVPGILHDFDAATVKELSQKIEAHLAGTLSALDG</sequence>
<dbReference type="GeneID" id="93486409"/>
<dbReference type="Proteomes" id="UP000591941">
    <property type="component" value="Unassembled WGS sequence"/>
</dbReference>